<dbReference type="InterPro" id="IPR050541">
    <property type="entry name" value="LRR_TM_domain-containing"/>
</dbReference>
<evidence type="ECO:0000256" key="6">
    <source>
        <dbReference type="SAM" id="SignalP"/>
    </source>
</evidence>
<dbReference type="InterPro" id="IPR003591">
    <property type="entry name" value="Leu-rich_rpt_typical-subtyp"/>
</dbReference>
<dbReference type="SMART" id="SM00369">
    <property type="entry name" value="LRR_TYP"/>
    <property type="match status" value="6"/>
</dbReference>
<keyword evidence="8" id="KW-1185">Reference proteome</keyword>
<keyword evidence="3" id="KW-0677">Repeat</keyword>
<gene>
    <name evidence="7" type="ORF">FF38_08043</name>
</gene>
<proteinExistence type="predicted"/>
<evidence type="ECO:0000313" key="8">
    <source>
        <dbReference type="Proteomes" id="UP000037069"/>
    </source>
</evidence>
<dbReference type="OMA" id="DFHAPRY"/>
<dbReference type="SUPFAM" id="SSF52058">
    <property type="entry name" value="L domain-like"/>
    <property type="match status" value="1"/>
</dbReference>
<dbReference type="STRING" id="7375.A0A0L0BS20"/>
<dbReference type="GO" id="GO:0005886">
    <property type="term" value="C:plasma membrane"/>
    <property type="evidence" value="ECO:0007669"/>
    <property type="project" value="TreeGrafter"/>
</dbReference>
<dbReference type="InterPro" id="IPR001611">
    <property type="entry name" value="Leu-rich_rpt"/>
</dbReference>
<evidence type="ECO:0000256" key="5">
    <source>
        <dbReference type="SAM" id="Phobius"/>
    </source>
</evidence>
<reference evidence="7 8" key="1">
    <citation type="journal article" date="2015" name="Nat. Commun.">
        <title>Lucilia cuprina genome unlocks parasitic fly biology to underpin future interventions.</title>
        <authorList>
            <person name="Anstead C.A."/>
            <person name="Korhonen P.K."/>
            <person name="Young N.D."/>
            <person name="Hall R.S."/>
            <person name="Jex A.R."/>
            <person name="Murali S.C."/>
            <person name="Hughes D.S."/>
            <person name="Lee S.F."/>
            <person name="Perry T."/>
            <person name="Stroehlein A.J."/>
            <person name="Ansell B.R."/>
            <person name="Breugelmans B."/>
            <person name="Hofmann A."/>
            <person name="Qu J."/>
            <person name="Dugan S."/>
            <person name="Lee S.L."/>
            <person name="Chao H."/>
            <person name="Dinh H."/>
            <person name="Han Y."/>
            <person name="Doddapaneni H.V."/>
            <person name="Worley K.C."/>
            <person name="Muzny D.M."/>
            <person name="Ioannidis P."/>
            <person name="Waterhouse R.M."/>
            <person name="Zdobnov E.M."/>
            <person name="James P.J."/>
            <person name="Bagnall N.H."/>
            <person name="Kotze A.C."/>
            <person name="Gibbs R.A."/>
            <person name="Richards S."/>
            <person name="Batterham P."/>
            <person name="Gasser R.B."/>
        </authorList>
    </citation>
    <scope>NUCLEOTIDE SEQUENCE [LARGE SCALE GENOMIC DNA]</scope>
    <source>
        <strain evidence="7 8">LS</strain>
        <tissue evidence="7">Full body</tissue>
    </source>
</reference>
<keyword evidence="2 6" id="KW-0732">Signal</keyword>
<accession>A0A0L0BS20</accession>
<dbReference type="PANTHER" id="PTHR24369">
    <property type="entry name" value="ANTIGEN BSP, PUTATIVE-RELATED"/>
    <property type="match status" value="1"/>
</dbReference>
<feature type="signal peptide" evidence="6">
    <location>
        <begin position="1"/>
        <end position="19"/>
    </location>
</feature>
<keyword evidence="1" id="KW-0433">Leucine-rich repeat</keyword>
<keyword evidence="5" id="KW-0472">Membrane</keyword>
<organism evidence="7 8">
    <name type="scientific">Lucilia cuprina</name>
    <name type="common">Green bottle fly</name>
    <name type="synonym">Australian sheep blowfly</name>
    <dbReference type="NCBI Taxonomy" id="7375"/>
    <lineage>
        <taxon>Eukaryota</taxon>
        <taxon>Metazoa</taxon>
        <taxon>Ecdysozoa</taxon>
        <taxon>Arthropoda</taxon>
        <taxon>Hexapoda</taxon>
        <taxon>Insecta</taxon>
        <taxon>Pterygota</taxon>
        <taxon>Neoptera</taxon>
        <taxon>Endopterygota</taxon>
        <taxon>Diptera</taxon>
        <taxon>Brachycera</taxon>
        <taxon>Muscomorpha</taxon>
        <taxon>Oestroidea</taxon>
        <taxon>Calliphoridae</taxon>
        <taxon>Luciliinae</taxon>
        <taxon>Lucilia</taxon>
    </lineage>
</organism>
<evidence type="ECO:0000256" key="3">
    <source>
        <dbReference type="ARBA" id="ARBA00022737"/>
    </source>
</evidence>
<feature type="chain" id="PRO_5005534987" evidence="6">
    <location>
        <begin position="20"/>
        <end position="523"/>
    </location>
</feature>
<evidence type="ECO:0000256" key="2">
    <source>
        <dbReference type="ARBA" id="ARBA00022729"/>
    </source>
</evidence>
<evidence type="ECO:0000256" key="1">
    <source>
        <dbReference type="ARBA" id="ARBA00022614"/>
    </source>
</evidence>
<feature type="compositionally biased region" description="Pro residues" evidence="4">
    <location>
        <begin position="501"/>
        <end position="510"/>
    </location>
</feature>
<comment type="caution">
    <text evidence="7">The sequence shown here is derived from an EMBL/GenBank/DDBJ whole genome shotgun (WGS) entry which is preliminary data.</text>
</comment>
<dbReference type="PANTHER" id="PTHR24369:SF210">
    <property type="entry name" value="CHAOPTIN-RELATED"/>
    <property type="match status" value="1"/>
</dbReference>
<feature type="region of interest" description="Disordered" evidence="4">
    <location>
        <begin position="394"/>
        <end position="431"/>
    </location>
</feature>
<evidence type="ECO:0000313" key="7">
    <source>
        <dbReference type="EMBL" id="KNC22837.1"/>
    </source>
</evidence>
<dbReference type="Gene3D" id="3.80.10.10">
    <property type="entry name" value="Ribonuclease Inhibitor"/>
    <property type="match status" value="2"/>
</dbReference>
<feature type="region of interest" description="Disordered" evidence="4">
    <location>
        <begin position="481"/>
        <end position="523"/>
    </location>
</feature>
<protein>
    <submittedName>
        <fullName evidence="7">Uncharacterized protein</fullName>
    </submittedName>
</protein>
<keyword evidence="5" id="KW-0812">Transmembrane</keyword>
<dbReference type="AlphaFoldDB" id="A0A0L0BS20"/>
<sequence>MFLFKEILICICLIFTVYAENSINNCPRFCKCDSYLQLNRAQCSSKRLISAEVELPYQVQILDLSYNDITTVDKKCFENFSHLKYLNLSNNALHTLDWESFSKLRRLREIDLSYNRLEYLDDRLFARNKYLLKINLEGNKLESLQHKTLLNNPFLEELNLKNSQLFVLQPELFSGLPNLRKLDLSKNLLNDFNTEDFEYLKKLEYLNLNENSIKCDATIKNKLILLEKRGINVTLDNCFREINGNFKRATEMFEKMVMAAAPIEEYDQLNKIHQWRSNIDLEEDSDEDIDSKEINHQVIRKNNEWLRFAPDTILCNKQNFVLCQEYRSCLQDLNKAWHEQRIIKEQCPLHDIKLAFFMGIAIGASAIVFILACALCMKRCLEVKKSVPPLDRIDDLPTQPLARPTSQLPPQVRRQPRRRAAPPPRSMVRYEGPVGENFLSRLFGRPARQQYYRSINQNTATLIRRLSRSNLFNNRLSQHFAERQNSSEPNSPVEEDFRPSAPRPETPPPSYGDVVINNCSNAK</sequence>
<dbReference type="EMBL" id="JRES01001454">
    <property type="protein sequence ID" value="KNC22837.1"/>
    <property type="molecule type" value="Genomic_DNA"/>
</dbReference>
<dbReference type="PROSITE" id="PS51450">
    <property type="entry name" value="LRR"/>
    <property type="match status" value="2"/>
</dbReference>
<name>A0A0L0BS20_LUCCU</name>
<dbReference type="Proteomes" id="UP000037069">
    <property type="component" value="Unassembled WGS sequence"/>
</dbReference>
<feature type="transmembrane region" description="Helical" evidence="5">
    <location>
        <begin position="354"/>
        <end position="377"/>
    </location>
</feature>
<dbReference type="OrthoDB" id="4691307at2759"/>
<dbReference type="InterPro" id="IPR032675">
    <property type="entry name" value="LRR_dom_sf"/>
</dbReference>
<keyword evidence="5" id="KW-1133">Transmembrane helix</keyword>
<dbReference type="Pfam" id="PF13855">
    <property type="entry name" value="LRR_8"/>
    <property type="match status" value="2"/>
</dbReference>
<evidence type="ECO:0000256" key="4">
    <source>
        <dbReference type="SAM" id="MobiDB-lite"/>
    </source>
</evidence>